<feature type="transmembrane region" description="Helical" evidence="5">
    <location>
        <begin position="267"/>
        <end position="290"/>
    </location>
</feature>
<dbReference type="InterPro" id="IPR011701">
    <property type="entry name" value="MFS"/>
</dbReference>
<evidence type="ECO:0000313" key="7">
    <source>
        <dbReference type="Proteomes" id="UP000294547"/>
    </source>
</evidence>
<dbReference type="GO" id="GO:0016020">
    <property type="term" value="C:membrane"/>
    <property type="evidence" value="ECO:0007669"/>
    <property type="project" value="UniProtKB-SubCell"/>
</dbReference>
<evidence type="ECO:0000256" key="5">
    <source>
        <dbReference type="SAM" id="Phobius"/>
    </source>
</evidence>
<keyword evidence="7" id="KW-1185">Reference proteome</keyword>
<evidence type="ECO:0000256" key="2">
    <source>
        <dbReference type="ARBA" id="ARBA00022692"/>
    </source>
</evidence>
<keyword evidence="4 5" id="KW-0472">Membrane</keyword>
<comment type="caution">
    <text evidence="6">The sequence shown here is derived from an EMBL/GenBank/DDBJ whole genome shotgun (WGS) entry which is preliminary data.</text>
</comment>
<feature type="transmembrane region" description="Helical" evidence="5">
    <location>
        <begin position="330"/>
        <end position="348"/>
    </location>
</feature>
<gene>
    <name evidence="6" type="ORF">EDD54_0632</name>
</gene>
<feature type="transmembrane region" description="Helical" evidence="5">
    <location>
        <begin position="296"/>
        <end position="318"/>
    </location>
</feature>
<dbReference type="RefSeq" id="WP_165644303.1">
    <property type="nucleotide sequence ID" value="NZ_BSPM01000008.1"/>
</dbReference>
<feature type="transmembrane region" description="Helical" evidence="5">
    <location>
        <begin position="39"/>
        <end position="58"/>
    </location>
</feature>
<feature type="transmembrane region" description="Helical" evidence="5">
    <location>
        <begin position="70"/>
        <end position="88"/>
    </location>
</feature>
<dbReference type="CDD" id="cd17393">
    <property type="entry name" value="MFS_MosC_like"/>
    <property type="match status" value="1"/>
</dbReference>
<proteinExistence type="predicted"/>
<dbReference type="AlphaFoldDB" id="A0A4R6RJF3"/>
<feature type="transmembrane region" description="Helical" evidence="5">
    <location>
        <begin position="198"/>
        <end position="218"/>
    </location>
</feature>
<sequence>MLPPVVPVGALFFLHAFVLSSWLTRLPDVLYTLGIDKATLGLALFAAPIGSVVAATFAGRLVDRHGSGRIAIASGIGVAAGIAVIATAPNWPVLAAALLVFGLINGGIEVAANTAADTVEKASGVHVMARCHGFWSLGFMAGALVAGGFAGLSIPYGVHLPIVGALGVAAYVGLIRLLPAPVWVPPAPAGGPVQEGPVFALPNRYTAGLCLMAVGVTLPEGSLYDWGTLFLREEVGASPFWSSVGYAGFMLAMAVGRFSGDAIRARVPAVTIVRVCATVSGIGLACFVSAPNFPLAAAALVLMGFGVSLIFPVAISAIATRPGASPANNMAALALAVMVSLLVAPPIIGIVAEGFGLVTAFAAMLPLIAMSVALAGEAAPRTTAKTLSTAGGPA</sequence>
<evidence type="ECO:0000313" key="6">
    <source>
        <dbReference type="EMBL" id="TDP86751.1"/>
    </source>
</evidence>
<feature type="transmembrane region" description="Helical" evidence="5">
    <location>
        <begin position="238"/>
        <end position="255"/>
    </location>
</feature>
<dbReference type="InterPro" id="IPR051788">
    <property type="entry name" value="MFS_Transporter"/>
</dbReference>
<dbReference type="PANTHER" id="PTHR23514">
    <property type="entry name" value="BYPASS OF STOP CODON PROTEIN 6"/>
    <property type="match status" value="1"/>
</dbReference>
<evidence type="ECO:0000256" key="3">
    <source>
        <dbReference type="ARBA" id="ARBA00022989"/>
    </source>
</evidence>
<keyword evidence="3 5" id="KW-1133">Transmembrane helix</keyword>
<evidence type="ECO:0000256" key="1">
    <source>
        <dbReference type="ARBA" id="ARBA00004141"/>
    </source>
</evidence>
<feature type="transmembrane region" description="Helical" evidence="5">
    <location>
        <begin position="354"/>
        <end position="375"/>
    </location>
</feature>
<dbReference type="PANTHER" id="PTHR23514:SF13">
    <property type="entry name" value="INNER MEMBRANE PROTEIN YBJJ"/>
    <property type="match status" value="1"/>
</dbReference>
<dbReference type="Gene3D" id="1.20.1250.20">
    <property type="entry name" value="MFS general substrate transporter like domains"/>
    <property type="match status" value="2"/>
</dbReference>
<accession>A0A4R6RJF3</accession>
<dbReference type="GO" id="GO:0022857">
    <property type="term" value="F:transmembrane transporter activity"/>
    <property type="evidence" value="ECO:0007669"/>
    <property type="project" value="InterPro"/>
</dbReference>
<evidence type="ECO:0000256" key="4">
    <source>
        <dbReference type="ARBA" id="ARBA00023136"/>
    </source>
</evidence>
<organism evidence="6 7">
    <name type="scientific">Oharaeibacter diazotrophicus</name>
    <dbReference type="NCBI Taxonomy" id="1920512"/>
    <lineage>
        <taxon>Bacteria</taxon>
        <taxon>Pseudomonadati</taxon>
        <taxon>Pseudomonadota</taxon>
        <taxon>Alphaproteobacteria</taxon>
        <taxon>Hyphomicrobiales</taxon>
        <taxon>Pleomorphomonadaceae</taxon>
        <taxon>Oharaeibacter</taxon>
    </lineage>
</organism>
<protein>
    <submittedName>
        <fullName evidence="6">Putative MFS family arabinose efflux permease</fullName>
    </submittedName>
</protein>
<dbReference type="Pfam" id="PF07690">
    <property type="entry name" value="MFS_1"/>
    <property type="match status" value="1"/>
</dbReference>
<dbReference type="Proteomes" id="UP000294547">
    <property type="component" value="Unassembled WGS sequence"/>
</dbReference>
<feature type="transmembrane region" description="Helical" evidence="5">
    <location>
        <begin position="94"/>
        <end position="112"/>
    </location>
</feature>
<feature type="transmembrane region" description="Helical" evidence="5">
    <location>
        <begin position="158"/>
        <end position="178"/>
    </location>
</feature>
<feature type="transmembrane region" description="Helical" evidence="5">
    <location>
        <begin position="133"/>
        <end position="152"/>
    </location>
</feature>
<dbReference type="EMBL" id="SNXY01000006">
    <property type="protein sequence ID" value="TDP86751.1"/>
    <property type="molecule type" value="Genomic_DNA"/>
</dbReference>
<comment type="subcellular location">
    <subcellularLocation>
        <location evidence="1">Membrane</location>
        <topology evidence="1">Multi-pass membrane protein</topology>
    </subcellularLocation>
</comment>
<dbReference type="SUPFAM" id="SSF103473">
    <property type="entry name" value="MFS general substrate transporter"/>
    <property type="match status" value="1"/>
</dbReference>
<reference evidence="6 7" key="1">
    <citation type="submission" date="2019-03" db="EMBL/GenBank/DDBJ databases">
        <title>Genomic Encyclopedia of Type Strains, Phase IV (KMG-IV): sequencing the most valuable type-strain genomes for metagenomic binning, comparative biology and taxonomic classification.</title>
        <authorList>
            <person name="Goeker M."/>
        </authorList>
    </citation>
    <scope>NUCLEOTIDE SEQUENCE [LARGE SCALE GENOMIC DNA]</scope>
    <source>
        <strain evidence="6 7">DSM 102969</strain>
    </source>
</reference>
<dbReference type="InterPro" id="IPR036259">
    <property type="entry name" value="MFS_trans_sf"/>
</dbReference>
<name>A0A4R6RJF3_9HYPH</name>
<keyword evidence="2 5" id="KW-0812">Transmembrane</keyword>